<evidence type="ECO:0000256" key="1">
    <source>
        <dbReference type="SAM" id="MobiDB-lite"/>
    </source>
</evidence>
<evidence type="ECO:0000313" key="3">
    <source>
        <dbReference type="Proteomes" id="UP000015241"/>
    </source>
</evidence>
<feature type="compositionally biased region" description="Basic residues" evidence="1">
    <location>
        <begin position="193"/>
        <end position="203"/>
    </location>
</feature>
<dbReference type="InParanoid" id="S8DNI8"/>
<sequence>MRIPAGYRPPATPVSLRTSALPSSPLRPTVPSPARSQSAPSAPPEYARSLPPLLATVPTSGETCARDPTLPLPTIGGSKKRYGHSHFLYEAVQPCRLCSKLEQPQRCRVNSDPSHSCAYCVLRKQRCSLVGTQYSLWSRGPLPSEPPTAGPSQPRVSPPPAGPTLRKRTTGLTASSRLAAEAVRTLCLPPPCRTHKDKSRKTIVGKGKACADPDSNFKNTKDEEDEIDEPESEDE</sequence>
<dbReference type="EMBL" id="KE504324">
    <property type="protein sequence ID" value="EPS92883.1"/>
    <property type="molecule type" value="Genomic_DNA"/>
</dbReference>
<organism evidence="2 3">
    <name type="scientific">Fomitopsis schrenkii</name>
    <name type="common">Brown rot fungus</name>
    <dbReference type="NCBI Taxonomy" id="2126942"/>
    <lineage>
        <taxon>Eukaryota</taxon>
        <taxon>Fungi</taxon>
        <taxon>Dikarya</taxon>
        <taxon>Basidiomycota</taxon>
        <taxon>Agaricomycotina</taxon>
        <taxon>Agaricomycetes</taxon>
        <taxon>Polyporales</taxon>
        <taxon>Fomitopsis</taxon>
    </lineage>
</organism>
<feature type="region of interest" description="Disordered" evidence="1">
    <location>
        <begin position="189"/>
        <end position="235"/>
    </location>
</feature>
<dbReference type="HOGENOM" id="CLU_1180250_0_0_1"/>
<dbReference type="AlphaFoldDB" id="S8DNI8"/>
<feature type="region of interest" description="Disordered" evidence="1">
    <location>
        <begin position="1"/>
        <end position="77"/>
    </location>
</feature>
<protein>
    <submittedName>
        <fullName evidence="2">Uncharacterized protein</fullName>
    </submittedName>
</protein>
<keyword evidence="3" id="KW-1185">Reference proteome</keyword>
<gene>
    <name evidence="2" type="ORF">FOMPIDRAFT_94281</name>
</gene>
<proteinExistence type="predicted"/>
<feature type="region of interest" description="Disordered" evidence="1">
    <location>
        <begin position="140"/>
        <end position="176"/>
    </location>
</feature>
<name>S8DNI8_FOMSC</name>
<evidence type="ECO:0000313" key="2">
    <source>
        <dbReference type="EMBL" id="EPS92883.1"/>
    </source>
</evidence>
<reference evidence="2 3" key="1">
    <citation type="journal article" date="2012" name="Science">
        <title>The Paleozoic origin of enzymatic lignin decomposition reconstructed from 31 fungal genomes.</title>
        <authorList>
            <person name="Floudas D."/>
            <person name="Binder M."/>
            <person name="Riley R."/>
            <person name="Barry K."/>
            <person name="Blanchette R.A."/>
            <person name="Henrissat B."/>
            <person name="Martinez A.T."/>
            <person name="Otillar R."/>
            <person name="Spatafora J.W."/>
            <person name="Yadav J.S."/>
            <person name="Aerts A."/>
            <person name="Benoit I."/>
            <person name="Boyd A."/>
            <person name="Carlson A."/>
            <person name="Copeland A."/>
            <person name="Coutinho P.M."/>
            <person name="de Vries R.P."/>
            <person name="Ferreira P."/>
            <person name="Findley K."/>
            <person name="Foster B."/>
            <person name="Gaskell J."/>
            <person name="Glotzer D."/>
            <person name="Gorecki P."/>
            <person name="Heitman J."/>
            <person name="Hesse C."/>
            <person name="Hori C."/>
            <person name="Igarashi K."/>
            <person name="Jurgens J.A."/>
            <person name="Kallen N."/>
            <person name="Kersten P."/>
            <person name="Kohler A."/>
            <person name="Kuees U."/>
            <person name="Kumar T.K.A."/>
            <person name="Kuo A."/>
            <person name="LaButti K."/>
            <person name="Larrondo L.F."/>
            <person name="Lindquist E."/>
            <person name="Ling A."/>
            <person name="Lombard V."/>
            <person name="Lucas S."/>
            <person name="Lundell T."/>
            <person name="Martin R."/>
            <person name="McLaughlin D.J."/>
            <person name="Morgenstern I."/>
            <person name="Morin E."/>
            <person name="Murat C."/>
            <person name="Nagy L.G."/>
            <person name="Nolan M."/>
            <person name="Ohm R.A."/>
            <person name="Patyshakuliyeva A."/>
            <person name="Rokas A."/>
            <person name="Ruiz-Duenas F.J."/>
            <person name="Sabat G."/>
            <person name="Salamov A."/>
            <person name="Samejima M."/>
            <person name="Schmutz J."/>
            <person name="Slot J.C."/>
            <person name="St John F."/>
            <person name="Stenlid J."/>
            <person name="Sun H."/>
            <person name="Sun S."/>
            <person name="Syed K."/>
            <person name="Tsang A."/>
            <person name="Wiebenga A."/>
            <person name="Young D."/>
            <person name="Pisabarro A."/>
            <person name="Eastwood D.C."/>
            <person name="Martin F."/>
            <person name="Cullen D."/>
            <person name="Grigoriev I.V."/>
            <person name="Hibbett D.S."/>
        </authorList>
    </citation>
    <scope>NUCLEOTIDE SEQUENCE</scope>
    <source>
        <strain evidence="3">FP-58527</strain>
    </source>
</reference>
<dbReference type="Proteomes" id="UP000015241">
    <property type="component" value="Unassembled WGS sequence"/>
</dbReference>
<feature type="compositionally biased region" description="Acidic residues" evidence="1">
    <location>
        <begin position="222"/>
        <end position="235"/>
    </location>
</feature>
<accession>S8DNI8</accession>
<dbReference type="STRING" id="743788.S8DNI8"/>